<protein>
    <submittedName>
        <fullName evidence="2">Unannotated protein</fullName>
    </submittedName>
</protein>
<organism evidence="2">
    <name type="scientific">freshwater metagenome</name>
    <dbReference type="NCBI Taxonomy" id="449393"/>
    <lineage>
        <taxon>unclassified sequences</taxon>
        <taxon>metagenomes</taxon>
        <taxon>ecological metagenomes</taxon>
    </lineage>
</organism>
<reference evidence="2" key="1">
    <citation type="submission" date="2020-05" db="EMBL/GenBank/DDBJ databases">
        <authorList>
            <person name="Chiriac C."/>
            <person name="Salcher M."/>
            <person name="Ghai R."/>
            <person name="Kavagutti S V."/>
        </authorList>
    </citation>
    <scope>NUCLEOTIDE SEQUENCE</scope>
</reference>
<dbReference type="SUPFAM" id="SSF51556">
    <property type="entry name" value="Metallo-dependent hydrolases"/>
    <property type="match status" value="1"/>
</dbReference>
<proteinExistence type="predicted"/>
<name>A0A6J6PTZ7_9ZZZZ</name>
<dbReference type="PANTHER" id="PTHR11647">
    <property type="entry name" value="HYDRANTOINASE/DIHYDROPYRIMIDINASE FAMILY MEMBER"/>
    <property type="match status" value="1"/>
</dbReference>
<dbReference type="GO" id="GO:0005829">
    <property type="term" value="C:cytosol"/>
    <property type="evidence" value="ECO:0007669"/>
    <property type="project" value="TreeGrafter"/>
</dbReference>
<evidence type="ECO:0000313" key="3">
    <source>
        <dbReference type="EMBL" id="CAB5040844.1"/>
    </source>
</evidence>
<dbReference type="EMBL" id="CAEZXS010000097">
    <property type="protein sequence ID" value="CAB4700225.1"/>
    <property type="molecule type" value="Genomic_DNA"/>
</dbReference>
<dbReference type="Pfam" id="PF07969">
    <property type="entry name" value="Amidohydro_3"/>
    <property type="match status" value="1"/>
</dbReference>
<gene>
    <name evidence="2" type="ORF">UFOPK2582_00911</name>
    <name evidence="3" type="ORF">UFOPK4173_01883</name>
</gene>
<feature type="domain" description="Amidohydrolase 3" evidence="1">
    <location>
        <begin position="56"/>
        <end position="568"/>
    </location>
</feature>
<dbReference type="InterPro" id="IPR050378">
    <property type="entry name" value="Metallo-dep_Hydrolases_sf"/>
</dbReference>
<dbReference type="Gene3D" id="3.20.20.140">
    <property type="entry name" value="Metal-dependent hydrolases"/>
    <property type="match status" value="1"/>
</dbReference>
<dbReference type="SUPFAM" id="SSF51338">
    <property type="entry name" value="Composite domain of metallo-dependent hydrolases"/>
    <property type="match status" value="1"/>
</dbReference>
<dbReference type="InterPro" id="IPR011059">
    <property type="entry name" value="Metal-dep_hydrolase_composite"/>
</dbReference>
<dbReference type="InterPro" id="IPR013108">
    <property type="entry name" value="Amidohydro_3"/>
</dbReference>
<dbReference type="InterPro" id="IPR032466">
    <property type="entry name" value="Metal_Hydrolase"/>
</dbReference>
<accession>A0A6J6PTZ7</accession>
<sequence length="586" mass="62806">MGNHLIIKHGTIVDGTGSPAFVGDVHITDGIISAVVRADEIPAHDSSDAVEDPATQVIDATGRLVTPGWVDIHTHYDGQVTWDDLLAPTAWHGVTTLVMGNCGVGFAPVVPDRREWLIGLMEGVEDIPGTALSEGIDWDWETFPEYLDALEPRRWTMDVGTQIAHGAVRTYVMGDRGAKNEPATPEDIDQMRVIVRDALAAGALGFSTSRTIAHTAIDGEPVPGTFAAEDELFGIGSALKELGTGVFELAPAGVAGEDVLAPAKEVDWMARLSAEMGRPVTFAMIQVDSAPDLWRELMDASLAATAEGADIWPQVAGRATGLLSGHHTTYSLFDAFPAYQELKAQNLTDDALYERLCDAQVRESILGWEPDENTAKSLAGAFDRTFLLGDPPDYEPGPDRSLTGLAQANGTTPLEVAYDAMLVDGGRGLLYVPILNYADGNLDPVREMFLHPRAASGLADGGAHCGVICDASMPTFMLTHWTRDRSRGDTLPLEMIVKKQTQDTARLYGLSDRGTLQTGMLGDVNIIDYENLQLESPYVTADLPAGGTRLVQGARGYVATIKSGEITFDDGQDTGARPGQLLRGAR</sequence>
<dbReference type="AlphaFoldDB" id="A0A6J6PTZ7"/>
<evidence type="ECO:0000313" key="2">
    <source>
        <dbReference type="EMBL" id="CAB4700225.1"/>
    </source>
</evidence>
<dbReference type="EMBL" id="CAFBPW010000302">
    <property type="protein sequence ID" value="CAB5040844.1"/>
    <property type="molecule type" value="Genomic_DNA"/>
</dbReference>
<evidence type="ECO:0000259" key="1">
    <source>
        <dbReference type="Pfam" id="PF07969"/>
    </source>
</evidence>
<dbReference type="GO" id="GO:0016812">
    <property type="term" value="F:hydrolase activity, acting on carbon-nitrogen (but not peptide) bonds, in cyclic amides"/>
    <property type="evidence" value="ECO:0007669"/>
    <property type="project" value="TreeGrafter"/>
</dbReference>
<dbReference type="PANTHER" id="PTHR11647:SF1">
    <property type="entry name" value="COLLAPSIN RESPONSE MEDIATOR PROTEIN"/>
    <property type="match status" value="1"/>
</dbReference>